<dbReference type="GO" id="GO:0006397">
    <property type="term" value="P:mRNA processing"/>
    <property type="evidence" value="ECO:0007669"/>
    <property type="project" value="InterPro"/>
</dbReference>
<keyword evidence="1" id="KW-0732">Signal</keyword>
<dbReference type="PROSITE" id="PS51392">
    <property type="entry name" value="KEN"/>
    <property type="match status" value="1"/>
</dbReference>
<dbReference type="InParanoid" id="A0A200RBD8"/>
<evidence type="ECO:0000259" key="4">
    <source>
        <dbReference type="PROSITE" id="PS51392"/>
    </source>
</evidence>
<dbReference type="PANTHER" id="PTHR13954">
    <property type="entry name" value="IRE1-RELATED"/>
    <property type="match status" value="1"/>
</dbReference>
<dbReference type="GO" id="GO:0005524">
    <property type="term" value="F:ATP binding"/>
    <property type="evidence" value="ECO:0007669"/>
    <property type="project" value="UniProtKB-KW"/>
</dbReference>
<dbReference type="GO" id="GO:0004674">
    <property type="term" value="F:protein serine/threonine kinase activity"/>
    <property type="evidence" value="ECO:0007669"/>
    <property type="project" value="InterPro"/>
</dbReference>
<dbReference type="OMA" id="HIIARCY"/>
<evidence type="ECO:0000256" key="2">
    <source>
        <dbReference type="ARBA" id="ARBA00022741"/>
    </source>
</evidence>
<dbReference type="GO" id="GO:0051082">
    <property type="term" value="F:unfolded protein binding"/>
    <property type="evidence" value="ECO:0007669"/>
    <property type="project" value="TreeGrafter"/>
</dbReference>
<keyword evidence="3" id="KW-0067">ATP-binding</keyword>
<dbReference type="InterPro" id="IPR038357">
    <property type="entry name" value="KEN_sf"/>
</dbReference>
<dbReference type="GO" id="GO:0004521">
    <property type="term" value="F:RNA endonuclease activity"/>
    <property type="evidence" value="ECO:0007669"/>
    <property type="project" value="InterPro"/>
</dbReference>
<feature type="domain" description="KEN" evidence="4">
    <location>
        <begin position="244"/>
        <end position="377"/>
    </location>
</feature>
<evidence type="ECO:0000256" key="3">
    <source>
        <dbReference type="ARBA" id="ARBA00022840"/>
    </source>
</evidence>
<dbReference type="Gene3D" id="1.10.510.10">
    <property type="entry name" value="Transferase(Phosphotransferase) domain 1"/>
    <property type="match status" value="1"/>
</dbReference>
<protein>
    <submittedName>
        <fullName evidence="5">PUG domain</fullName>
    </submittedName>
</protein>
<accession>A0A200RBD8</accession>
<dbReference type="EMBL" id="MVGT01000158">
    <property type="protein sequence ID" value="OVA19976.1"/>
    <property type="molecule type" value="Genomic_DNA"/>
</dbReference>
<gene>
    <name evidence="5" type="ORF">BVC80_1441g4</name>
</gene>
<evidence type="ECO:0000256" key="1">
    <source>
        <dbReference type="ARBA" id="ARBA00022729"/>
    </source>
</evidence>
<dbReference type="InterPro" id="IPR045133">
    <property type="entry name" value="IRE1/2-like"/>
</dbReference>
<comment type="caution">
    <text evidence="5">The sequence shown here is derived from an EMBL/GenBank/DDBJ whole genome shotgun (WGS) entry which is preliminary data.</text>
</comment>
<proteinExistence type="predicted"/>
<reference evidence="5 6" key="1">
    <citation type="journal article" date="2017" name="Mol. Plant">
        <title>The Genome of Medicinal Plant Macleaya cordata Provides New Insights into Benzylisoquinoline Alkaloids Metabolism.</title>
        <authorList>
            <person name="Liu X."/>
            <person name="Liu Y."/>
            <person name="Huang P."/>
            <person name="Ma Y."/>
            <person name="Qing Z."/>
            <person name="Tang Q."/>
            <person name="Cao H."/>
            <person name="Cheng P."/>
            <person name="Zheng Y."/>
            <person name="Yuan Z."/>
            <person name="Zhou Y."/>
            <person name="Liu J."/>
            <person name="Tang Z."/>
            <person name="Zhuo Y."/>
            <person name="Zhang Y."/>
            <person name="Yu L."/>
            <person name="Huang J."/>
            <person name="Yang P."/>
            <person name="Peng Q."/>
            <person name="Zhang J."/>
            <person name="Jiang W."/>
            <person name="Zhang Z."/>
            <person name="Lin K."/>
            <person name="Ro D.K."/>
            <person name="Chen X."/>
            <person name="Xiong X."/>
            <person name="Shang Y."/>
            <person name="Huang S."/>
            <person name="Zeng J."/>
        </authorList>
    </citation>
    <scope>NUCLEOTIDE SEQUENCE [LARGE SCALE GENOMIC DNA]</scope>
    <source>
        <strain evidence="6">cv. BLH2017</strain>
        <tissue evidence="5">Root</tissue>
    </source>
</reference>
<dbReference type="SMART" id="SM00580">
    <property type="entry name" value="PUG"/>
    <property type="match status" value="1"/>
</dbReference>
<dbReference type="Pfam" id="PF06479">
    <property type="entry name" value="Ribonuc_2-5A"/>
    <property type="match status" value="1"/>
</dbReference>
<dbReference type="GO" id="GO:0036498">
    <property type="term" value="P:IRE1-mediated unfolded protein response"/>
    <property type="evidence" value="ECO:0007669"/>
    <property type="project" value="TreeGrafter"/>
</dbReference>
<evidence type="ECO:0000313" key="5">
    <source>
        <dbReference type="EMBL" id="OVA19976.1"/>
    </source>
</evidence>
<dbReference type="InterPro" id="IPR010513">
    <property type="entry name" value="KEN_dom"/>
</dbReference>
<dbReference type="PANTHER" id="PTHR13954:SF6">
    <property type="entry name" value="NON-SPECIFIC SERINE_THREONINE PROTEIN KINASE"/>
    <property type="match status" value="1"/>
</dbReference>
<dbReference type="Proteomes" id="UP000195402">
    <property type="component" value="Unassembled WGS sequence"/>
</dbReference>
<name>A0A200RBD8_MACCD</name>
<sequence>MHKHGNPDILTFKGTYGTQHIIARCYKKENDLAKMIKIAEDIADQHIHRYIGKTPPIDNRNYYIFEGYTYNLRELKKVDASTVHCKDDENKKLYTFFLTCDSEPTEGFRVVLRDIVDGMCELQGKEHGHGDLNENNVVIQLKNNKRVIAKLTGMVDHGERLATVLRRDLVSLGKIIKFCLQDSEGSTGSEEWLDLTSRILGDRSQFNQLELKKAQALESNFIVDARIILRHPLFWTPDKCVVFIQKVVSFVKACKKRQQSWCKDIVNGFLTELESIPSKYWAERMHDEMITLPNPMYDPGLVRDLLRFIRNKSCHFAEETLEIQQRLGRHPVEFYNYFRVRYPILLLETYKAVELHFPNLQHCQIVEENYFDDYLIRGNR</sequence>
<dbReference type="STRING" id="56857.A0A200RBD8"/>
<keyword evidence="6" id="KW-1185">Reference proteome</keyword>
<dbReference type="OrthoDB" id="1933934at2759"/>
<evidence type="ECO:0000313" key="6">
    <source>
        <dbReference type="Proteomes" id="UP000195402"/>
    </source>
</evidence>
<dbReference type="GO" id="GO:1990604">
    <property type="term" value="C:IRE1-TRAF2-ASK1 complex"/>
    <property type="evidence" value="ECO:0007669"/>
    <property type="project" value="TreeGrafter"/>
</dbReference>
<dbReference type="AlphaFoldDB" id="A0A200RBD8"/>
<keyword evidence="2" id="KW-0547">Nucleotide-binding</keyword>
<dbReference type="Gene3D" id="1.20.1440.180">
    <property type="entry name" value="KEN domain"/>
    <property type="match status" value="1"/>
</dbReference>
<organism evidence="5 6">
    <name type="scientific">Macleaya cordata</name>
    <name type="common">Five-seeded plume-poppy</name>
    <name type="synonym">Bocconia cordata</name>
    <dbReference type="NCBI Taxonomy" id="56857"/>
    <lineage>
        <taxon>Eukaryota</taxon>
        <taxon>Viridiplantae</taxon>
        <taxon>Streptophyta</taxon>
        <taxon>Embryophyta</taxon>
        <taxon>Tracheophyta</taxon>
        <taxon>Spermatophyta</taxon>
        <taxon>Magnoliopsida</taxon>
        <taxon>Ranunculales</taxon>
        <taxon>Papaveraceae</taxon>
        <taxon>Papaveroideae</taxon>
        <taxon>Macleaya</taxon>
    </lineage>
</organism>